<keyword evidence="1" id="KW-1133">Transmembrane helix</keyword>
<dbReference type="EMBL" id="LVJN01000020">
    <property type="protein sequence ID" value="OSM01812.1"/>
    <property type="molecule type" value="Genomic_DNA"/>
</dbReference>
<feature type="transmembrane region" description="Helical" evidence="1">
    <location>
        <begin position="116"/>
        <end position="136"/>
    </location>
</feature>
<keyword evidence="1" id="KW-0812">Transmembrane</keyword>
<feature type="transmembrane region" description="Helical" evidence="1">
    <location>
        <begin position="143"/>
        <end position="161"/>
    </location>
</feature>
<accession>A0A1Y2K1F9</accession>
<dbReference type="AlphaFoldDB" id="A0A1Y2K1F9"/>
<feature type="transmembrane region" description="Helical" evidence="1">
    <location>
        <begin position="356"/>
        <end position="371"/>
    </location>
</feature>
<feature type="transmembrane region" description="Helical" evidence="1">
    <location>
        <begin position="324"/>
        <end position="344"/>
    </location>
</feature>
<gene>
    <name evidence="2" type="ORF">MAIT1_01851</name>
</gene>
<comment type="caution">
    <text evidence="2">The sequence shown here is derived from an EMBL/GenBank/DDBJ whole genome shotgun (WGS) entry which is preliminary data.</text>
</comment>
<organism evidence="2 3">
    <name type="scientific">Magnetofaba australis IT-1</name>
    <dbReference type="NCBI Taxonomy" id="1434232"/>
    <lineage>
        <taxon>Bacteria</taxon>
        <taxon>Pseudomonadati</taxon>
        <taxon>Pseudomonadota</taxon>
        <taxon>Magnetococcia</taxon>
        <taxon>Magnetococcales</taxon>
        <taxon>Magnetococcaceae</taxon>
        <taxon>Magnetofaba</taxon>
    </lineage>
</organism>
<feature type="transmembrane region" description="Helical" evidence="1">
    <location>
        <begin position="167"/>
        <end position="186"/>
    </location>
</feature>
<name>A0A1Y2K1F9_9PROT</name>
<evidence type="ECO:0000256" key="1">
    <source>
        <dbReference type="SAM" id="Phobius"/>
    </source>
</evidence>
<dbReference type="Proteomes" id="UP000194003">
    <property type="component" value="Unassembled WGS sequence"/>
</dbReference>
<protein>
    <recommendedName>
        <fullName evidence="4">Glycosyltransferase RgtA/B/C/D-like domain-containing protein</fullName>
    </recommendedName>
</protein>
<dbReference type="STRING" id="1434232.MAIT1_01851"/>
<evidence type="ECO:0000313" key="2">
    <source>
        <dbReference type="EMBL" id="OSM01812.1"/>
    </source>
</evidence>
<feature type="transmembrane region" description="Helical" evidence="1">
    <location>
        <begin position="198"/>
        <end position="222"/>
    </location>
</feature>
<evidence type="ECO:0000313" key="3">
    <source>
        <dbReference type="Proteomes" id="UP000194003"/>
    </source>
</evidence>
<feature type="transmembrane region" description="Helical" evidence="1">
    <location>
        <begin position="242"/>
        <end position="264"/>
    </location>
</feature>
<evidence type="ECO:0008006" key="4">
    <source>
        <dbReference type="Google" id="ProtNLM"/>
    </source>
</evidence>
<sequence length="429" mass="48905">MGRLAFAAGWGLWLALGVTLAVRVLVFLLLMSHPVVNEFGEGVSPLNKPTKGDLPYYERTRDRLAQLDLAGLIAGQKENAVHALADGGDFNWKVYFTGPVFPLMLLASDYRDGNTLPLATAFLVMGVVWVWMWQIWMYRRGVGWGWLMLLALLPTPVWYIVTISSDLPFALLFTLFVFVFLSRAQSGVFDRPWLWTPLLLMLPLTRPNGMSMLLFVGVALLWAHYTQPHSVDAAPTPRWRRYAPLALIGVAGVALGFYFFPYLLGYIHVSQKDPFFGIEERDYWAGLFHTLPIWLDQPLSWIALMGAKLLSFMGMRYSYYSTHGSMLVLALRWGSGALFLIGFIRLMWRGQSMQRLLVLCYMAPFFLGAAQERYLLPIMPLLMFHCAWAINTLGRRWGWRHPATWKGFWSSGSAPVTTPSVSYSRRRRE</sequence>
<keyword evidence="3" id="KW-1185">Reference proteome</keyword>
<reference evidence="2 3" key="1">
    <citation type="journal article" date="2016" name="BMC Genomics">
        <title>Combined genomic and structural analyses of a cultured magnetotactic bacterium reveals its niche adaptation to a dynamic environment.</title>
        <authorList>
            <person name="Araujo A.C."/>
            <person name="Morillo V."/>
            <person name="Cypriano J."/>
            <person name="Teixeira L.C."/>
            <person name="Leao P."/>
            <person name="Lyra S."/>
            <person name="Almeida L.G."/>
            <person name="Bazylinski D.A."/>
            <person name="Vasconcellos A.T."/>
            <person name="Abreu F."/>
            <person name="Lins U."/>
        </authorList>
    </citation>
    <scope>NUCLEOTIDE SEQUENCE [LARGE SCALE GENOMIC DNA]</scope>
    <source>
        <strain evidence="2 3">IT-1</strain>
    </source>
</reference>
<keyword evidence="1" id="KW-0472">Membrane</keyword>
<proteinExistence type="predicted"/>